<dbReference type="AlphaFoldDB" id="A0A2P2QV83"/>
<sequence>MTSYAIVILNFKAITNLKLMFLIGLVWT</sequence>
<organism evidence="2">
    <name type="scientific">Rhizophora mucronata</name>
    <name type="common">Asiatic mangrove</name>
    <dbReference type="NCBI Taxonomy" id="61149"/>
    <lineage>
        <taxon>Eukaryota</taxon>
        <taxon>Viridiplantae</taxon>
        <taxon>Streptophyta</taxon>
        <taxon>Embryophyta</taxon>
        <taxon>Tracheophyta</taxon>
        <taxon>Spermatophyta</taxon>
        <taxon>Magnoliopsida</taxon>
        <taxon>eudicotyledons</taxon>
        <taxon>Gunneridae</taxon>
        <taxon>Pentapetalae</taxon>
        <taxon>rosids</taxon>
        <taxon>fabids</taxon>
        <taxon>Malpighiales</taxon>
        <taxon>Rhizophoraceae</taxon>
        <taxon>Rhizophora</taxon>
    </lineage>
</organism>
<evidence type="ECO:0000313" key="2">
    <source>
        <dbReference type="EMBL" id="MBX70922.1"/>
    </source>
</evidence>
<evidence type="ECO:0000256" key="1">
    <source>
        <dbReference type="SAM" id="Phobius"/>
    </source>
</evidence>
<proteinExistence type="predicted"/>
<name>A0A2P2QV83_RHIMU</name>
<accession>A0A2P2QV83</accession>
<keyword evidence="1" id="KW-0812">Transmembrane</keyword>
<keyword evidence="1" id="KW-0472">Membrane</keyword>
<reference evidence="2" key="1">
    <citation type="submission" date="2018-02" db="EMBL/GenBank/DDBJ databases">
        <title>Rhizophora mucronata_Transcriptome.</title>
        <authorList>
            <person name="Meera S.P."/>
            <person name="Sreeshan A."/>
            <person name="Augustine A."/>
        </authorList>
    </citation>
    <scope>NUCLEOTIDE SEQUENCE</scope>
    <source>
        <tissue evidence="2">Leaf</tissue>
    </source>
</reference>
<keyword evidence="1" id="KW-1133">Transmembrane helix</keyword>
<feature type="transmembrane region" description="Helical" evidence="1">
    <location>
        <begin position="6"/>
        <end position="27"/>
    </location>
</feature>
<dbReference type="EMBL" id="GGEC01090438">
    <property type="protein sequence ID" value="MBX70922.1"/>
    <property type="molecule type" value="Transcribed_RNA"/>
</dbReference>
<protein>
    <submittedName>
        <fullName evidence="2">Uncharacterized protein</fullName>
    </submittedName>
</protein>